<feature type="compositionally biased region" description="Gly residues" evidence="2">
    <location>
        <begin position="435"/>
        <end position="445"/>
    </location>
</feature>
<evidence type="ECO:0000256" key="3">
    <source>
        <dbReference type="SAM" id="Phobius"/>
    </source>
</evidence>
<dbReference type="eggNOG" id="ENOG5033RNG">
    <property type="taxonomic scope" value="Bacteria"/>
</dbReference>
<keyword evidence="3" id="KW-0812">Transmembrane</keyword>
<keyword evidence="3" id="KW-0472">Membrane</keyword>
<feature type="transmembrane region" description="Helical" evidence="3">
    <location>
        <begin position="132"/>
        <end position="152"/>
    </location>
</feature>
<evidence type="ECO:0000256" key="1">
    <source>
        <dbReference type="SAM" id="Coils"/>
    </source>
</evidence>
<evidence type="ECO:0000313" key="4">
    <source>
        <dbReference type="EMBL" id="EDY17303.1"/>
    </source>
</evidence>
<evidence type="ECO:0000256" key="2">
    <source>
        <dbReference type="SAM" id="MobiDB-lite"/>
    </source>
</evidence>
<evidence type="ECO:0000313" key="5">
    <source>
        <dbReference type="Proteomes" id="UP000005824"/>
    </source>
</evidence>
<proteinExistence type="predicted"/>
<name>B4D8B0_9BACT</name>
<dbReference type="STRING" id="497964.CfE428DRAFT_5150"/>
<dbReference type="AlphaFoldDB" id="B4D8B0"/>
<feature type="coiled-coil region" evidence="1">
    <location>
        <begin position="161"/>
        <end position="210"/>
    </location>
</feature>
<feature type="transmembrane region" description="Helical" evidence="3">
    <location>
        <begin position="52"/>
        <end position="72"/>
    </location>
</feature>
<feature type="compositionally biased region" description="Basic and acidic residues" evidence="2">
    <location>
        <begin position="448"/>
        <end position="463"/>
    </location>
</feature>
<dbReference type="RefSeq" id="WP_006982471.1">
    <property type="nucleotide sequence ID" value="NZ_ABVL01000021.1"/>
</dbReference>
<comment type="caution">
    <text evidence="4">The sequence shown here is derived from an EMBL/GenBank/DDBJ whole genome shotgun (WGS) entry which is preliminary data.</text>
</comment>
<organism evidence="4 5">
    <name type="scientific">Chthoniobacter flavus Ellin428</name>
    <dbReference type="NCBI Taxonomy" id="497964"/>
    <lineage>
        <taxon>Bacteria</taxon>
        <taxon>Pseudomonadati</taxon>
        <taxon>Verrucomicrobiota</taxon>
        <taxon>Spartobacteria</taxon>
        <taxon>Chthoniobacterales</taxon>
        <taxon>Chthoniobacteraceae</taxon>
        <taxon>Chthoniobacter</taxon>
    </lineage>
</organism>
<keyword evidence="5" id="KW-1185">Reference proteome</keyword>
<dbReference type="Proteomes" id="UP000005824">
    <property type="component" value="Unassembled WGS sequence"/>
</dbReference>
<dbReference type="InParanoid" id="B4D8B0"/>
<protein>
    <submittedName>
        <fullName evidence="4">Uncharacterized protein</fullName>
    </submittedName>
</protein>
<sequence length="531" mass="58328">MSQTQRLLRRAAVRMMLASFGRWLRWALLAAAALFLAYLAASRLLGLLPDRFSLVALISLSGAAFVVALLCIRRPAEQRVARLVDSRAGTKDLFLSAVLPADSAGAFLPVVQGEAEQRAPGIDLAKMLPFRWTAGALQIFVAALLVAAAFRWSPRLDPFHKLEQRQKIAQQQQKLQEERKLTALRAEAVAEETQKQSAQMQQALARLDKTFKDAKPENKDEALKQLADEQRELGELWRKVNNDQLKQALDKSAQSFGQMNARERNEWREQLQKGDLSGIQKQLAELRNALAKVAAMPDSAEKRAAQEELAHKLSQFAEAMKDIVKSPNVDDALNRALAQLDAGKLSDLAQEATQDAMKSLDLSKQELEQLAQSMKDGKSLEDALKSLQMAKKLAAAGKLDGANGKDGMSAEDYAKLFAEKMAELTAQQADPDGQGAQGRGGGIGNGARRPEDDSVKTSFKSEKSPAMLTDGKMLLEWKTKDVGESGARAEQFRDAVRGVKQGVSEALQAEQVPPGYHDAIKKYFDTLPEKK</sequence>
<feature type="region of interest" description="Disordered" evidence="2">
    <location>
        <begin position="428"/>
        <end position="464"/>
    </location>
</feature>
<keyword evidence="3" id="KW-1133">Transmembrane helix</keyword>
<keyword evidence="1" id="KW-0175">Coiled coil</keyword>
<reference evidence="4 5" key="1">
    <citation type="journal article" date="2011" name="J. Bacteriol.">
        <title>Genome sequence of Chthoniobacter flavus Ellin428, an aerobic heterotrophic soil bacterium.</title>
        <authorList>
            <person name="Kant R."/>
            <person name="van Passel M.W."/>
            <person name="Palva A."/>
            <person name="Lucas S."/>
            <person name="Lapidus A."/>
            <person name="Glavina Del Rio T."/>
            <person name="Dalin E."/>
            <person name="Tice H."/>
            <person name="Bruce D."/>
            <person name="Goodwin L."/>
            <person name="Pitluck S."/>
            <person name="Larimer F.W."/>
            <person name="Land M.L."/>
            <person name="Hauser L."/>
            <person name="Sangwan P."/>
            <person name="de Vos W.M."/>
            <person name="Janssen P.H."/>
            <person name="Smidt H."/>
        </authorList>
    </citation>
    <scope>NUCLEOTIDE SEQUENCE [LARGE SCALE GENOMIC DNA]</scope>
    <source>
        <strain evidence="4 5">Ellin428</strain>
    </source>
</reference>
<gene>
    <name evidence="4" type="ORF">CfE428DRAFT_5150</name>
</gene>
<dbReference type="EMBL" id="ABVL01000021">
    <property type="protein sequence ID" value="EDY17303.1"/>
    <property type="molecule type" value="Genomic_DNA"/>
</dbReference>
<accession>B4D8B0</accession>